<accession>A0A1G5N1L2</accession>
<comment type="caution">
    <text evidence="4">The sequence shown here is derived from an EMBL/GenBank/DDBJ whole genome shotgun (WGS) entry which is preliminary data.</text>
</comment>
<keyword evidence="1" id="KW-0175">Coiled coil</keyword>
<sequence length="1001" mass="105418">MANDLQIRVLLSALDKITAPLKRIAGGGNATARALKAARDRVKELNQQQQDISAYQRQREAVRQSAEALAKGQEKLRSYREQLKAMDAPSAAFQKTFANAAAAVDKLQAKHTAQRTELQRLLPIMRASGVDTRDLGGAQARLQAQITTANAAIDTQRSKLERLNRTQEKLASARSKLKRGQELAGNAAMAGASSAATGAAIGGPVLGMIKAFAPAEDAATQLRASLMLSDGTAPKEFKEISDLATRLGDRLPGTTAEFQEMMTMLVRQGMSAKTILGGMGEAAAYLGVQLKMPVTEAAEFAAKMQDATRTSEKDLMGLMDTIQRGFYLGVDSNNMLEGFSKISPALDIIKKEGLEAANALAPLLIQLDQTGMEGGAAGNALRKIFQMGMDTDKVGKANKGLKDKGIKLDFTDGKGEFGGMEKLYAQLEKLKGLNTETRLGVLKQVFGDDSETLTALNTMMSKGLAGYLEVQGKMKAQADLQMRVNEQLGTLSNTWEAATGAFTNAQADFGAAVAPQLKEIITWLGDLAGKTGAWARENPVLAGNLVKVAAVLSAVSIAFGTVALGVAGVLGPFLALRFMLAQVGIRLPSLLGLLFKLGKGAFPLVAAGLRMIGAAAIANPIGAVLFALVTAGALIYANWKTIGPWFGEVWAEMKARATGGIAGIAGLILDFSPIGLFYRAFAAVLNYFGLELPTRLTELGAVLLNGLTAGVSGGIGGIARQILDFSPVGLFYQAFAAVLNYFGFDLPAKFTELGGMIMDGLVGGISSRLGAVKDAVMNAGSSAISWFKEKLDIHSPSRVFATLGEYTMQGLAVGMGKGEGSPLGQIADTAKRIAATATAALALGGAPQMAAAQPQPTAQQQQIEAVLQATKQPAALALVQPAGDTTPLQRQIESVRQAILQPAAAAVPAIAKDSSPQGRQIEAVRHTTLQQPAREPIAFDRRPALPPAPPPTPAAGDHYEIHIHAATAQDPQAIARQVRAELARLQAENAARDRSSLRDRT</sequence>
<dbReference type="eggNOG" id="COG5283">
    <property type="taxonomic scope" value="Bacteria"/>
</dbReference>
<feature type="transmembrane region" description="Helical" evidence="2">
    <location>
        <begin position="616"/>
        <end position="637"/>
    </location>
</feature>
<keyword evidence="2" id="KW-1133">Transmembrane helix</keyword>
<feature type="transmembrane region" description="Helical" evidence="2">
    <location>
        <begin position="730"/>
        <end position="748"/>
    </location>
</feature>
<dbReference type="Proteomes" id="UP000183046">
    <property type="component" value="Unassembled WGS sequence"/>
</dbReference>
<dbReference type="EMBL" id="FMWB01000003">
    <property type="protein sequence ID" value="SCZ30609.1"/>
    <property type="molecule type" value="Genomic_DNA"/>
</dbReference>
<feature type="transmembrane region" description="Helical" evidence="2">
    <location>
        <begin position="699"/>
        <end position="718"/>
    </location>
</feature>
<dbReference type="RefSeq" id="WP_074583741.1">
    <property type="nucleotide sequence ID" value="NZ_FMWB01000003.1"/>
</dbReference>
<dbReference type="OrthoDB" id="8019720at2"/>
<feature type="transmembrane region" description="Helical" evidence="2">
    <location>
        <begin position="545"/>
        <end position="568"/>
    </location>
</feature>
<protein>
    <submittedName>
        <fullName evidence="4">Phage tail tape measure protein, TP901 family, core region</fullName>
    </submittedName>
</protein>
<keyword evidence="2" id="KW-0472">Membrane</keyword>
<evidence type="ECO:0000256" key="2">
    <source>
        <dbReference type="SAM" id="Phobius"/>
    </source>
</evidence>
<evidence type="ECO:0000259" key="3">
    <source>
        <dbReference type="Pfam" id="PF10145"/>
    </source>
</evidence>
<evidence type="ECO:0000256" key="1">
    <source>
        <dbReference type="SAM" id="Coils"/>
    </source>
</evidence>
<gene>
    <name evidence="4" type="ORF">SAMN05216279_103386</name>
</gene>
<evidence type="ECO:0000313" key="5">
    <source>
        <dbReference type="Proteomes" id="UP000183046"/>
    </source>
</evidence>
<proteinExistence type="predicted"/>
<dbReference type="InterPro" id="IPR010090">
    <property type="entry name" value="Phage_tape_meas"/>
</dbReference>
<dbReference type="NCBIfam" id="TIGR01760">
    <property type="entry name" value="tape_meas_TP901"/>
    <property type="match status" value="1"/>
</dbReference>
<name>A0A1G5N1L2_9PSED</name>
<feature type="domain" description="Phage tail tape measure protein" evidence="3">
    <location>
        <begin position="242"/>
        <end position="447"/>
    </location>
</feature>
<evidence type="ECO:0000313" key="4">
    <source>
        <dbReference type="EMBL" id="SCZ30609.1"/>
    </source>
</evidence>
<dbReference type="eggNOG" id="COG5412">
    <property type="taxonomic scope" value="Bacteria"/>
</dbReference>
<feature type="coiled-coil region" evidence="1">
    <location>
        <begin position="146"/>
        <end position="183"/>
    </location>
</feature>
<keyword evidence="2" id="KW-0812">Transmembrane</keyword>
<organism evidence="4 5">
    <name type="scientific">Pseudomonas oryzihabitans</name>
    <dbReference type="NCBI Taxonomy" id="47885"/>
    <lineage>
        <taxon>Bacteria</taxon>
        <taxon>Pseudomonadati</taxon>
        <taxon>Pseudomonadota</taxon>
        <taxon>Gammaproteobacteria</taxon>
        <taxon>Pseudomonadales</taxon>
        <taxon>Pseudomonadaceae</taxon>
        <taxon>Pseudomonas</taxon>
    </lineage>
</organism>
<reference evidence="5" key="1">
    <citation type="submission" date="2016-10" db="EMBL/GenBank/DDBJ databases">
        <authorList>
            <person name="de Groot N.N."/>
        </authorList>
    </citation>
    <scope>NUCLEOTIDE SEQUENCE [LARGE SCALE GENOMIC DNA]</scope>
    <source>
        <strain evidence="5">DSM 15758</strain>
    </source>
</reference>
<dbReference type="AlphaFoldDB" id="A0A1G5N1L2"/>
<feature type="transmembrane region" description="Helical" evidence="2">
    <location>
        <begin position="657"/>
        <end position="678"/>
    </location>
</feature>
<dbReference type="Pfam" id="PF10145">
    <property type="entry name" value="PhageMin_Tail"/>
    <property type="match status" value="1"/>
</dbReference>